<keyword evidence="2" id="KW-1185">Reference proteome</keyword>
<proteinExistence type="predicted"/>
<organism evidence="1 2">
    <name type="scientific">Phytophthora megakarya</name>
    <dbReference type="NCBI Taxonomy" id="4795"/>
    <lineage>
        <taxon>Eukaryota</taxon>
        <taxon>Sar</taxon>
        <taxon>Stramenopiles</taxon>
        <taxon>Oomycota</taxon>
        <taxon>Peronosporomycetes</taxon>
        <taxon>Peronosporales</taxon>
        <taxon>Peronosporaceae</taxon>
        <taxon>Phytophthora</taxon>
    </lineage>
</organism>
<dbReference type="Proteomes" id="UP000198211">
    <property type="component" value="Unassembled WGS sequence"/>
</dbReference>
<sequence length="111" mass="12917">MGGGEIGSAFDTALIRTGMWSTSNDLVDMYPLPSSVTKDNPIKLERCKFFDLFDADPAQVREEMKRKQQEAQKFYGSNFMQQLKRSKHHHPFKKARQFDFRLTSEEKLLLV</sequence>
<evidence type="ECO:0000313" key="2">
    <source>
        <dbReference type="Proteomes" id="UP000198211"/>
    </source>
</evidence>
<dbReference type="OrthoDB" id="97883at2759"/>
<name>A0A225VUV9_9STRA</name>
<gene>
    <name evidence="1" type="ORF">PHMEG_00018007</name>
</gene>
<protein>
    <submittedName>
        <fullName evidence="1">Uncharacterized protein</fullName>
    </submittedName>
</protein>
<reference evidence="2" key="1">
    <citation type="submission" date="2017-03" db="EMBL/GenBank/DDBJ databases">
        <title>Phytopthora megakarya and P. palmivora, two closely related causual agents of cacao black pod achieved similar genome size and gene model numbers by different mechanisms.</title>
        <authorList>
            <person name="Ali S."/>
            <person name="Shao J."/>
            <person name="Larry D.J."/>
            <person name="Kronmiller B."/>
            <person name="Shen D."/>
            <person name="Strem M.D."/>
            <person name="Melnick R.L."/>
            <person name="Guiltinan M.J."/>
            <person name="Tyler B.M."/>
            <person name="Meinhardt L.W."/>
            <person name="Bailey B.A."/>
        </authorList>
    </citation>
    <scope>NUCLEOTIDE SEQUENCE [LARGE SCALE GENOMIC DNA]</scope>
    <source>
        <strain evidence="2">zdho120</strain>
    </source>
</reference>
<evidence type="ECO:0000313" key="1">
    <source>
        <dbReference type="EMBL" id="OWZ09311.1"/>
    </source>
</evidence>
<dbReference type="EMBL" id="NBNE01002835">
    <property type="protein sequence ID" value="OWZ09311.1"/>
    <property type="molecule type" value="Genomic_DNA"/>
</dbReference>
<dbReference type="AlphaFoldDB" id="A0A225VUV9"/>
<accession>A0A225VUV9</accession>
<comment type="caution">
    <text evidence="1">The sequence shown here is derived from an EMBL/GenBank/DDBJ whole genome shotgun (WGS) entry which is preliminary data.</text>
</comment>